<name>A0AAE4Z704_9BACT</name>
<feature type="coiled-coil region" evidence="6">
    <location>
        <begin position="151"/>
        <end position="178"/>
    </location>
</feature>
<keyword evidence="2" id="KW-0805">Transcription regulation</keyword>
<evidence type="ECO:0000256" key="1">
    <source>
        <dbReference type="ARBA" id="ARBA00010641"/>
    </source>
</evidence>
<keyword evidence="6" id="KW-0175">Coiled coil</keyword>
<evidence type="ECO:0000259" key="8">
    <source>
        <dbReference type="Pfam" id="PF08281"/>
    </source>
</evidence>
<dbReference type="EMBL" id="JAACAK010000049">
    <property type="protein sequence ID" value="NIR74930.1"/>
    <property type="molecule type" value="Genomic_DNA"/>
</dbReference>
<evidence type="ECO:0000313" key="10">
    <source>
        <dbReference type="Proteomes" id="UP000702544"/>
    </source>
</evidence>
<dbReference type="InterPro" id="IPR036388">
    <property type="entry name" value="WH-like_DNA-bd_sf"/>
</dbReference>
<gene>
    <name evidence="9" type="ORF">GWO12_07420</name>
</gene>
<dbReference type="Pfam" id="PF08281">
    <property type="entry name" value="Sigma70_r4_2"/>
    <property type="match status" value="1"/>
</dbReference>
<dbReference type="AlphaFoldDB" id="A0AAE4Z704"/>
<sequence>MTELSDAAIVRAVLNGEADAFKELVHRYQDQLYRHAERMTGQPDVAADIIQAAFVKAFRSLARCRNPERVGAWLFRIASNQCKDHLKSRRRKNLRLDDTRRLPAEEGDPEEAAERAQVRDRIRIALDRLTAEQREAFVLKHLAGLSYPEIAARLNESISALKMRVHRAREELQTLLEEYR</sequence>
<dbReference type="GO" id="GO:0003677">
    <property type="term" value="F:DNA binding"/>
    <property type="evidence" value="ECO:0007669"/>
    <property type="project" value="UniProtKB-KW"/>
</dbReference>
<dbReference type="NCBIfam" id="TIGR02937">
    <property type="entry name" value="sigma70-ECF"/>
    <property type="match status" value="1"/>
</dbReference>
<dbReference type="InterPro" id="IPR013324">
    <property type="entry name" value="RNA_pol_sigma_r3/r4-like"/>
</dbReference>
<dbReference type="Pfam" id="PF04542">
    <property type="entry name" value="Sigma70_r2"/>
    <property type="match status" value="1"/>
</dbReference>
<evidence type="ECO:0000256" key="5">
    <source>
        <dbReference type="ARBA" id="ARBA00023163"/>
    </source>
</evidence>
<reference evidence="9 10" key="1">
    <citation type="submission" date="2020-01" db="EMBL/GenBank/DDBJ databases">
        <title>Genomes assembled from Gulf of Kutch pelagic sediment metagenomes.</title>
        <authorList>
            <person name="Chandrashekar M."/>
            <person name="Mahajan M.S."/>
            <person name="Dave K.J."/>
            <person name="Vatsa P."/>
            <person name="Nathani N.M."/>
        </authorList>
    </citation>
    <scope>NUCLEOTIDE SEQUENCE [LARGE SCALE GENOMIC DNA]</scope>
    <source>
        <strain evidence="9">KS3-K002</strain>
    </source>
</reference>
<dbReference type="InterPro" id="IPR013249">
    <property type="entry name" value="RNA_pol_sigma70_r4_t2"/>
</dbReference>
<dbReference type="SUPFAM" id="SSF88946">
    <property type="entry name" value="Sigma2 domain of RNA polymerase sigma factors"/>
    <property type="match status" value="1"/>
</dbReference>
<evidence type="ECO:0000259" key="7">
    <source>
        <dbReference type="Pfam" id="PF04542"/>
    </source>
</evidence>
<keyword evidence="3" id="KW-0731">Sigma factor</keyword>
<dbReference type="PANTHER" id="PTHR43133:SF8">
    <property type="entry name" value="RNA POLYMERASE SIGMA FACTOR HI_1459-RELATED"/>
    <property type="match status" value="1"/>
</dbReference>
<accession>A0AAE4Z704</accession>
<dbReference type="InterPro" id="IPR014284">
    <property type="entry name" value="RNA_pol_sigma-70_dom"/>
</dbReference>
<dbReference type="Proteomes" id="UP000702544">
    <property type="component" value="Unassembled WGS sequence"/>
</dbReference>
<dbReference type="SUPFAM" id="SSF88659">
    <property type="entry name" value="Sigma3 and sigma4 domains of RNA polymerase sigma factors"/>
    <property type="match status" value="1"/>
</dbReference>
<keyword evidence="5" id="KW-0804">Transcription</keyword>
<evidence type="ECO:0000313" key="9">
    <source>
        <dbReference type="EMBL" id="NIR74930.1"/>
    </source>
</evidence>
<evidence type="ECO:0000256" key="3">
    <source>
        <dbReference type="ARBA" id="ARBA00023082"/>
    </source>
</evidence>
<organism evidence="9 10">
    <name type="scientific">Candidatus Kutchimonas denitrificans</name>
    <dbReference type="NCBI Taxonomy" id="3056748"/>
    <lineage>
        <taxon>Bacteria</taxon>
        <taxon>Pseudomonadati</taxon>
        <taxon>Gemmatimonadota</taxon>
        <taxon>Gemmatimonadia</taxon>
        <taxon>Candidatus Palauibacterales</taxon>
        <taxon>Candidatus Palauibacteraceae</taxon>
        <taxon>Candidatus Kutchimonas</taxon>
    </lineage>
</organism>
<dbReference type="PANTHER" id="PTHR43133">
    <property type="entry name" value="RNA POLYMERASE ECF-TYPE SIGMA FACTO"/>
    <property type="match status" value="1"/>
</dbReference>
<dbReference type="Gene3D" id="1.10.1740.10">
    <property type="match status" value="1"/>
</dbReference>
<dbReference type="GO" id="GO:0016987">
    <property type="term" value="F:sigma factor activity"/>
    <property type="evidence" value="ECO:0007669"/>
    <property type="project" value="UniProtKB-KW"/>
</dbReference>
<keyword evidence="4" id="KW-0238">DNA-binding</keyword>
<evidence type="ECO:0000256" key="2">
    <source>
        <dbReference type="ARBA" id="ARBA00023015"/>
    </source>
</evidence>
<comment type="caution">
    <text evidence="9">The sequence shown here is derived from an EMBL/GenBank/DDBJ whole genome shotgun (WGS) entry which is preliminary data.</text>
</comment>
<proteinExistence type="inferred from homology"/>
<dbReference type="GO" id="GO:0006352">
    <property type="term" value="P:DNA-templated transcription initiation"/>
    <property type="evidence" value="ECO:0007669"/>
    <property type="project" value="InterPro"/>
</dbReference>
<dbReference type="InterPro" id="IPR039425">
    <property type="entry name" value="RNA_pol_sigma-70-like"/>
</dbReference>
<feature type="domain" description="RNA polymerase sigma-70 region 2" evidence="7">
    <location>
        <begin position="24"/>
        <end position="91"/>
    </location>
</feature>
<evidence type="ECO:0000256" key="4">
    <source>
        <dbReference type="ARBA" id="ARBA00023125"/>
    </source>
</evidence>
<comment type="similarity">
    <text evidence="1">Belongs to the sigma-70 factor family. ECF subfamily.</text>
</comment>
<dbReference type="InterPro" id="IPR013325">
    <property type="entry name" value="RNA_pol_sigma_r2"/>
</dbReference>
<protein>
    <submittedName>
        <fullName evidence="9">RNA polymerase sigma factor</fullName>
    </submittedName>
</protein>
<feature type="domain" description="RNA polymerase sigma factor 70 region 4 type 2" evidence="8">
    <location>
        <begin position="121"/>
        <end position="172"/>
    </location>
</feature>
<dbReference type="CDD" id="cd06171">
    <property type="entry name" value="Sigma70_r4"/>
    <property type="match status" value="1"/>
</dbReference>
<dbReference type="InterPro" id="IPR007627">
    <property type="entry name" value="RNA_pol_sigma70_r2"/>
</dbReference>
<dbReference type="Gene3D" id="1.10.10.10">
    <property type="entry name" value="Winged helix-like DNA-binding domain superfamily/Winged helix DNA-binding domain"/>
    <property type="match status" value="1"/>
</dbReference>
<evidence type="ECO:0000256" key="6">
    <source>
        <dbReference type="SAM" id="Coils"/>
    </source>
</evidence>